<dbReference type="EMBL" id="CP025491">
    <property type="protein sequence ID" value="AUH73734.1"/>
    <property type="molecule type" value="Genomic_DNA"/>
</dbReference>
<evidence type="ECO:0000313" key="2">
    <source>
        <dbReference type="EMBL" id="AUH73734.1"/>
    </source>
</evidence>
<dbReference type="AlphaFoldDB" id="A0A2H5FQ89"/>
<keyword evidence="1" id="KW-0812">Transmembrane</keyword>
<gene>
    <name evidence="2" type="ORF">CAB17_18050</name>
</gene>
<dbReference type="Proteomes" id="UP000234343">
    <property type="component" value="Chromosome"/>
</dbReference>
<evidence type="ECO:0008006" key="4">
    <source>
        <dbReference type="Google" id="ProtNLM"/>
    </source>
</evidence>
<keyword evidence="3" id="KW-1185">Reference proteome</keyword>
<reference evidence="2 3" key="1">
    <citation type="submission" date="2017-12" db="EMBL/GenBank/DDBJ databases">
        <title>Legionella sainthelensi LA01-117, whole genome sequence of a clinical isolate from New Zealand.</title>
        <authorList>
            <person name="Cree S.L."/>
            <person name="Slow S."/>
            <person name="Kennedy M.A."/>
            <person name="Murdoch D.R."/>
            <person name="Biggs P.J."/>
            <person name="Anderson T."/>
        </authorList>
    </citation>
    <scope>NUCLEOTIDE SEQUENCE [LARGE SCALE GENOMIC DNA]</scope>
    <source>
        <strain evidence="2 3">LA01-117</strain>
    </source>
</reference>
<proteinExistence type="predicted"/>
<protein>
    <recommendedName>
        <fullName evidence="4">Dot/Icm secretion system substrate</fullName>
    </recommendedName>
</protein>
<evidence type="ECO:0000256" key="1">
    <source>
        <dbReference type="SAM" id="Phobius"/>
    </source>
</evidence>
<dbReference type="KEGG" id="lsh:CAB17_18050"/>
<name>A0A2H5FQ89_9GAMM</name>
<keyword evidence="1" id="KW-0472">Membrane</keyword>
<accession>A0A2H5FQ89</accession>
<feature type="transmembrane region" description="Helical" evidence="1">
    <location>
        <begin position="393"/>
        <end position="420"/>
    </location>
</feature>
<keyword evidence="1" id="KW-1133">Transmembrane helix</keyword>
<organism evidence="2 3">
    <name type="scientific">Legionella sainthelensi</name>
    <dbReference type="NCBI Taxonomy" id="28087"/>
    <lineage>
        <taxon>Bacteria</taxon>
        <taxon>Pseudomonadati</taxon>
        <taxon>Pseudomonadota</taxon>
        <taxon>Gammaproteobacteria</taxon>
        <taxon>Legionellales</taxon>
        <taxon>Legionellaceae</taxon>
        <taxon>Legionella</taxon>
    </lineage>
</organism>
<sequence length="444" mass="50038">MAIRITSFDFDGCLFHRNYINSENKDVVASNKLFLDTIKEENQNFTQAISFIGSNRQSLNIDIANSFGKGSCFPAIKKVSDHLGCTFDPFILADIYGDLPSGTSYDRAMQHINHTYSGDHSDWIFDDTKASLIYAQMHKAALENPTEEIIFDFYDDRGFGARSPKDILEDLHEFFSQNPELVPPNVTLRLNHYAGGNVSKMDPIKGKANNIIDANYQQTVKDMAEITKQKDAFHDGIMNPIYVAHHVKGNELLHRKAFAQSEPSVVSRPITVSDEEPRVDTVVINQENPIEPLTQAPTEELSLFDIEFTPRMVRFYEQLEIIEKKAAELRAAGHLKAAEKAEELHKQLYKGSVQYFNNRINDEEFSILCHRAIKKARPELETHRGWKQVLGNLALAIIGLGIGYVAAGLINLAFTGHFLFFNTDSANKLNDMEKVVNQTVPVVA</sequence>
<dbReference type="RefSeq" id="WP_101901234.1">
    <property type="nucleotide sequence ID" value="NZ_CP025491.2"/>
</dbReference>
<evidence type="ECO:0000313" key="3">
    <source>
        <dbReference type="Proteomes" id="UP000234343"/>
    </source>
</evidence>